<dbReference type="Proteomes" id="UP001362999">
    <property type="component" value="Unassembled WGS sequence"/>
</dbReference>
<evidence type="ECO:0000256" key="1">
    <source>
        <dbReference type="SAM" id="MobiDB-lite"/>
    </source>
</evidence>
<dbReference type="EMBL" id="JAWWNJ010000009">
    <property type="protein sequence ID" value="KAK7048554.1"/>
    <property type="molecule type" value="Genomic_DNA"/>
</dbReference>
<evidence type="ECO:0000313" key="5">
    <source>
        <dbReference type="Proteomes" id="UP001362999"/>
    </source>
</evidence>
<evidence type="ECO:0000256" key="3">
    <source>
        <dbReference type="SAM" id="SignalP"/>
    </source>
</evidence>
<comment type="caution">
    <text evidence="4">The sequence shown here is derived from an EMBL/GenBank/DDBJ whole genome shotgun (WGS) entry which is preliminary data.</text>
</comment>
<evidence type="ECO:0000256" key="2">
    <source>
        <dbReference type="SAM" id="Phobius"/>
    </source>
</evidence>
<keyword evidence="2" id="KW-0812">Transmembrane</keyword>
<keyword evidence="3" id="KW-0732">Signal</keyword>
<organism evidence="4 5">
    <name type="scientific">Favolaschia claudopus</name>
    <dbReference type="NCBI Taxonomy" id="2862362"/>
    <lineage>
        <taxon>Eukaryota</taxon>
        <taxon>Fungi</taxon>
        <taxon>Dikarya</taxon>
        <taxon>Basidiomycota</taxon>
        <taxon>Agaricomycotina</taxon>
        <taxon>Agaricomycetes</taxon>
        <taxon>Agaricomycetidae</taxon>
        <taxon>Agaricales</taxon>
        <taxon>Marasmiineae</taxon>
        <taxon>Mycenaceae</taxon>
        <taxon>Favolaschia</taxon>
    </lineage>
</organism>
<protein>
    <submittedName>
        <fullName evidence="4">Uncharacterized protein</fullName>
    </submittedName>
</protein>
<accession>A0AAW0DBG3</accession>
<sequence length="525" mass="56702">MFWPVYLSVLAVFALGPQVVLGSFKFNLSPVVQCQPVNITFSGKDANNHSVPTVLTILPLLDNVAPIQIPIPNGASNSTGIQLTFIPLAAGTRFIASLDDIKGPTATVSDVTRVLNSTTGPDVQGCFETSLPAVNFYQFNDNVGQCEEFSVTFNTPVESAPTIRAFFPRSGSVMLPPGNGSTTPNSASYMMTGFRDAETVLLFDDLQGHLQTTDLMTISGDSSSSKSCLKNSKDSSGRGSNKKKASGLPKSTVIGIAVTSVIVGLLLILLLILFLRSRRRNRRESHMQFDPALLNQKWPPDLEEKKIETYRSTPAPAPTFVPAPMAPTPPFSAEGFVRDPIYTSEKYASSIISDDDDDGRSISSWNQYVPDDQRGEPQFRQQSIDEDDSASRLSMGTVEMQTILQMATVHRSRSAATTGGPAPQLPSTAGTSMVAKPPMARLASTPRNRDSDIPNMPVTLSRNNSTEAAMAGVPTKYRSSYVGYGDDEEEQQQGRAVADNAGVGSYPTIPSYKTSNLRPRDSWVP</sequence>
<feature type="region of interest" description="Disordered" evidence="1">
    <location>
        <begin position="480"/>
        <end position="525"/>
    </location>
</feature>
<keyword evidence="2" id="KW-1133">Transmembrane helix</keyword>
<dbReference type="AlphaFoldDB" id="A0AAW0DBG3"/>
<feature type="transmembrane region" description="Helical" evidence="2">
    <location>
        <begin position="253"/>
        <end position="275"/>
    </location>
</feature>
<reference evidence="4 5" key="1">
    <citation type="journal article" date="2024" name="J Genomics">
        <title>Draft genome sequencing and assembly of Favolaschia claudopus CIRM-BRFM 2984 isolated from oak limbs.</title>
        <authorList>
            <person name="Navarro D."/>
            <person name="Drula E."/>
            <person name="Chaduli D."/>
            <person name="Cazenave R."/>
            <person name="Ahrendt S."/>
            <person name="Wang J."/>
            <person name="Lipzen A."/>
            <person name="Daum C."/>
            <person name="Barry K."/>
            <person name="Grigoriev I.V."/>
            <person name="Favel A."/>
            <person name="Rosso M.N."/>
            <person name="Martin F."/>
        </authorList>
    </citation>
    <scope>NUCLEOTIDE SEQUENCE [LARGE SCALE GENOMIC DNA]</scope>
    <source>
        <strain evidence="4 5">CIRM-BRFM 2984</strain>
    </source>
</reference>
<keyword evidence="2" id="KW-0472">Membrane</keyword>
<feature type="signal peptide" evidence="3">
    <location>
        <begin position="1"/>
        <end position="22"/>
    </location>
</feature>
<feature type="region of interest" description="Disordered" evidence="1">
    <location>
        <begin position="219"/>
        <end position="247"/>
    </location>
</feature>
<name>A0AAW0DBG3_9AGAR</name>
<feature type="compositionally biased region" description="Low complexity" evidence="1">
    <location>
        <begin position="219"/>
        <end position="230"/>
    </location>
</feature>
<feature type="chain" id="PRO_5043452032" evidence="3">
    <location>
        <begin position="23"/>
        <end position="525"/>
    </location>
</feature>
<keyword evidence="5" id="KW-1185">Reference proteome</keyword>
<feature type="region of interest" description="Disordered" evidence="1">
    <location>
        <begin position="410"/>
        <end position="432"/>
    </location>
</feature>
<feature type="region of interest" description="Disordered" evidence="1">
    <location>
        <begin position="352"/>
        <end position="392"/>
    </location>
</feature>
<gene>
    <name evidence="4" type="ORF">R3P38DRAFT_2687846</name>
</gene>
<feature type="region of interest" description="Disordered" evidence="1">
    <location>
        <begin position="441"/>
        <end position="460"/>
    </location>
</feature>
<proteinExistence type="predicted"/>
<evidence type="ECO:0000313" key="4">
    <source>
        <dbReference type="EMBL" id="KAK7048554.1"/>
    </source>
</evidence>